<dbReference type="GO" id="GO:0004364">
    <property type="term" value="F:glutathione transferase activity"/>
    <property type="evidence" value="ECO:0007669"/>
    <property type="project" value="InterPro"/>
</dbReference>
<dbReference type="InterPro" id="IPR036282">
    <property type="entry name" value="Glutathione-S-Trfase_C_sf"/>
</dbReference>
<proteinExistence type="predicted"/>
<dbReference type="SUPFAM" id="SSF47616">
    <property type="entry name" value="GST C-terminal domain-like"/>
    <property type="match status" value="1"/>
</dbReference>
<protein>
    <submittedName>
        <fullName evidence="2">Putative glutathione S-transferase</fullName>
    </submittedName>
</protein>
<dbReference type="AlphaFoldDB" id="A0AC95"/>
<sequence>MQCGEFLASRWSRPRLTLRCTYRSAAPQPSRAVSVRACDRALRGRRMPASSLTSVPSFRSRIGCDPRSGYYAAPHRYRLHLSPSCPHCLRIAVAHSLLGLDDILPVTLLPAVPDAPDGGYLALRPLYEASSHQHPGPAVAPVLSDDWTGRIVSTHTPDILRDLARQFGGRGPDLHPRGAAEAIEAVARLCERGITRAAQRAGESGGDSAARDTALATLLRTLDVLESRLASRERLLGDEVTVADLHLWVTLVQLDLVHRHHLDAAAVHRITVHPRLWAYAQRLTAHPAFGTHLDLDGIARRHHAHCRGEEAAGAAVQIVDWAAYARRQAPQRARQPG</sequence>
<evidence type="ECO:0000313" key="2">
    <source>
        <dbReference type="EMBL" id="CAJ88099.1"/>
    </source>
</evidence>
<dbReference type="Gene3D" id="3.40.30.10">
    <property type="entry name" value="Glutaredoxin"/>
    <property type="match status" value="1"/>
</dbReference>
<feature type="domain" description="GST C-terminal" evidence="1">
    <location>
        <begin position="173"/>
        <end position="302"/>
    </location>
</feature>
<dbReference type="PANTHER" id="PTHR32419:SF6">
    <property type="entry name" value="GLUTATHIONE S-TRANSFERASE OMEGA-LIKE 1-RELATED"/>
    <property type="match status" value="1"/>
</dbReference>
<dbReference type="InterPro" id="IPR016639">
    <property type="entry name" value="GST_Omega/GSH"/>
</dbReference>
<dbReference type="EMBL" id="AM238664">
    <property type="protein sequence ID" value="CAJ88099.1"/>
    <property type="molecule type" value="Genomic_DNA"/>
</dbReference>
<accession>A0AC95</accession>
<dbReference type="InterPro" id="IPR010987">
    <property type="entry name" value="Glutathione-S-Trfase_C-like"/>
</dbReference>
<organism evidence="2">
    <name type="scientific">Streptomyces ambofaciens (strain ATCC 23877 / 3486 / DSM 40053 / JCM 4204 / NBRC 12836 / NRRL B-2516)</name>
    <dbReference type="NCBI Taxonomy" id="278992"/>
    <lineage>
        <taxon>Bacteria</taxon>
        <taxon>Bacillati</taxon>
        <taxon>Actinomycetota</taxon>
        <taxon>Actinomycetes</taxon>
        <taxon>Kitasatosporales</taxon>
        <taxon>Streptomycetaceae</taxon>
        <taxon>Streptomyces</taxon>
    </lineage>
</organism>
<gene>
    <name evidence="2" type="ORF">SAMR0389</name>
</gene>
<reference evidence="2" key="2">
    <citation type="journal article" date="2006" name="Mol. Biol. Evol.">
        <title>Evolution of the terminal regions of the Streptomyces linear chromosome.</title>
        <authorList>
            <person name="Choulet F."/>
            <person name="Aigle B."/>
            <person name="Gallois A."/>
            <person name="Mangenot S."/>
            <person name="Gerbaud C."/>
            <person name="Truong C."/>
            <person name="Francou F.X."/>
            <person name="Fourrier C."/>
            <person name="Guerineau M."/>
            <person name="Decaris B."/>
            <person name="Barbe V."/>
            <person name="Pernodet J.L."/>
            <person name="Leblond P."/>
        </authorList>
    </citation>
    <scope>NUCLEOTIDE SEQUENCE</scope>
    <source>
        <strain evidence="2">ATCC 23877</strain>
    </source>
</reference>
<keyword evidence="2" id="KW-0808">Transferase</keyword>
<dbReference type="Pfam" id="PF13410">
    <property type="entry name" value="GST_C_2"/>
    <property type="match status" value="1"/>
</dbReference>
<dbReference type="PROSITE" id="PS50405">
    <property type="entry name" value="GST_CTER"/>
    <property type="match status" value="1"/>
</dbReference>
<dbReference type="GO" id="GO:0005737">
    <property type="term" value="C:cytoplasm"/>
    <property type="evidence" value="ECO:0007669"/>
    <property type="project" value="TreeGrafter"/>
</dbReference>
<evidence type="ECO:0000259" key="1">
    <source>
        <dbReference type="PROSITE" id="PS50405"/>
    </source>
</evidence>
<dbReference type="Gene3D" id="1.20.1050.10">
    <property type="match status" value="1"/>
</dbReference>
<name>A0AC95_STRA7</name>
<reference evidence="2" key="1">
    <citation type="journal article" date="2006" name="Microbiology (Mosc.)">
        <title>Multiple biosynthetic and uptake systems mediate siderophore-dependent iron acquisition in Streptomyces coelicolor A3(2) and Streptomyces ambofaciens ATCC 23877.</title>
        <authorList>
            <person name="Barona-Gomez F."/>
            <person name="Lautru S."/>
            <person name="Francou F.X."/>
            <person name="Leblond P."/>
            <person name="Pernodet J.L."/>
            <person name="Challis G.L."/>
        </authorList>
    </citation>
    <scope>NUCLEOTIDE SEQUENCE</scope>
    <source>
        <strain evidence="2">ATCC 23877</strain>
    </source>
</reference>
<dbReference type="PANTHER" id="PTHR32419">
    <property type="entry name" value="GLUTATHIONYL-HYDROQUINONE REDUCTASE"/>
    <property type="match status" value="1"/>
</dbReference>